<evidence type="ECO:0000313" key="2">
    <source>
        <dbReference type="Proteomes" id="UP000838756"/>
    </source>
</evidence>
<name>A0A8S4QTY0_9NEOP</name>
<protein>
    <submittedName>
        <fullName evidence="1">Jg18900 protein</fullName>
    </submittedName>
</protein>
<dbReference type="Proteomes" id="UP000838756">
    <property type="component" value="Unassembled WGS sequence"/>
</dbReference>
<dbReference type="EMBL" id="CAKXAJ010019319">
    <property type="protein sequence ID" value="CAH2218265.1"/>
    <property type="molecule type" value="Genomic_DNA"/>
</dbReference>
<comment type="caution">
    <text evidence="1">The sequence shown here is derived from an EMBL/GenBank/DDBJ whole genome shotgun (WGS) entry which is preliminary data.</text>
</comment>
<proteinExistence type="predicted"/>
<keyword evidence="2" id="KW-1185">Reference proteome</keyword>
<organism evidence="1 2">
    <name type="scientific">Pararge aegeria aegeria</name>
    <dbReference type="NCBI Taxonomy" id="348720"/>
    <lineage>
        <taxon>Eukaryota</taxon>
        <taxon>Metazoa</taxon>
        <taxon>Ecdysozoa</taxon>
        <taxon>Arthropoda</taxon>
        <taxon>Hexapoda</taxon>
        <taxon>Insecta</taxon>
        <taxon>Pterygota</taxon>
        <taxon>Neoptera</taxon>
        <taxon>Endopterygota</taxon>
        <taxon>Lepidoptera</taxon>
        <taxon>Glossata</taxon>
        <taxon>Ditrysia</taxon>
        <taxon>Papilionoidea</taxon>
        <taxon>Nymphalidae</taxon>
        <taxon>Satyrinae</taxon>
        <taxon>Satyrini</taxon>
        <taxon>Parargina</taxon>
        <taxon>Pararge</taxon>
    </lineage>
</organism>
<accession>A0A8S4QTY0</accession>
<reference evidence="1" key="1">
    <citation type="submission" date="2022-03" db="EMBL/GenBank/DDBJ databases">
        <authorList>
            <person name="Lindestad O."/>
        </authorList>
    </citation>
    <scope>NUCLEOTIDE SEQUENCE</scope>
</reference>
<sequence>MLVRGERYPALVIVRLFIHYFIPAHSTARDTLSAMSTRRCRSKNLSEQSTACKPFSELSAMWAAADHFFQIVISPVTLSFISRESELKCCEAVTPSTYLDERYHRWAHVVALIIETPSLKCR</sequence>
<gene>
    <name evidence="1" type="primary">jg18900</name>
    <name evidence="1" type="ORF">PAEG_LOCUS6112</name>
</gene>
<dbReference type="AlphaFoldDB" id="A0A8S4QTY0"/>
<evidence type="ECO:0000313" key="1">
    <source>
        <dbReference type="EMBL" id="CAH2218265.1"/>
    </source>
</evidence>